<keyword evidence="3" id="KW-1185">Reference proteome</keyword>
<feature type="region of interest" description="Disordered" evidence="1">
    <location>
        <begin position="1"/>
        <end position="20"/>
    </location>
</feature>
<protein>
    <submittedName>
        <fullName evidence="2">Uncharacterized protein</fullName>
    </submittedName>
</protein>
<evidence type="ECO:0000313" key="2">
    <source>
        <dbReference type="EMBL" id="KAJ6979891.1"/>
    </source>
</evidence>
<dbReference type="AlphaFoldDB" id="A0AAD6M6Z5"/>
<dbReference type="Proteomes" id="UP001164929">
    <property type="component" value="Chromosome 11"/>
</dbReference>
<organism evidence="2 3">
    <name type="scientific">Populus alba x Populus x berolinensis</name>
    <dbReference type="NCBI Taxonomy" id="444605"/>
    <lineage>
        <taxon>Eukaryota</taxon>
        <taxon>Viridiplantae</taxon>
        <taxon>Streptophyta</taxon>
        <taxon>Embryophyta</taxon>
        <taxon>Tracheophyta</taxon>
        <taxon>Spermatophyta</taxon>
        <taxon>Magnoliopsida</taxon>
        <taxon>eudicotyledons</taxon>
        <taxon>Gunneridae</taxon>
        <taxon>Pentapetalae</taxon>
        <taxon>rosids</taxon>
        <taxon>fabids</taxon>
        <taxon>Malpighiales</taxon>
        <taxon>Salicaceae</taxon>
        <taxon>Saliceae</taxon>
        <taxon>Populus</taxon>
    </lineage>
</organism>
<evidence type="ECO:0000313" key="3">
    <source>
        <dbReference type="Proteomes" id="UP001164929"/>
    </source>
</evidence>
<gene>
    <name evidence="2" type="ORF">NC653_027893</name>
</gene>
<name>A0AAD6M6Z5_9ROSI</name>
<sequence>MVHQMIRPGKRDMKSSNKPWTRVGATQFVADTARERVRKATQLADAIGGYSIEKQWTVHWKQPRRLTKRLEMQSSVEKTIIRVITMTTTTTML</sequence>
<comment type="caution">
    <text evidence="2">The sequence shown here is derived from an EMBL/GenBank/DDBJ whole genome shotgun (WGS) entry which is preliminary data.</text>
</comment>
<evidence type="ECO:0000256" key="1">
    <source>
        <dbReference type="SAM" id="MobiDB-lite"/>
    </source>
</evidence>
<accession>A0AAD6M6Z5</accession>
<dbReference type="EMBL" id="JAQIZT010000011">
    <property type="protein sequence ID" value="KAJ6979891.1"/>
    <property type="molecule type" value="Genomic_DNA"/>
</dbReference>
<proteinExistence type="predicted"/>
<reference evidence="2" key="1">
    <citation type="journal article" date="2023" name="Mol. Ecol. Resour.">
        <title>Chromosome-level genome assembly of a triploid poplar Populus alba 'Berolinensis'.</title>
        <authorList>
            <person name="Chen S."/>
            <person name="Yu Y."/>
            <person name="Wang X."/>
            <person name="Wang S."/>
            <person name="Zhang T."/>
            <person name="Zhou Y."/>
            <person name="He R."/>
            <person name="Meng N."/>
            <person name="Wang Y."/>
            <person name="Liu W."/>
            <person name="Liu Z."/>
            <person name="Liu J."/>
            <person name="Guo Q."/>
            <person name="Huang H."/>
            <person name="Sederoff R.R."/>
            <person name="Wang G."/>
            <person name="Qu G."/>
            <person name="Chen S."/>
        </authorList>
    </citation>
    <scope>NUCLEOTIDE SEQUENCE</scope>
    <source>
        <strain evidence="2">SC-2020</strain>
    </source>
</reference>